<evidence type="ECO:0000313" key="1">
    <source>
        <dbReference type="EMBL" id="KXG21955.1"/>
    </source>
</evidence>
<gene>
    <name evidence="1" type="ORF">SORBI_3009G132200</name>
</gene>
<reference evidence="1 2" key="1">
    <citation type="journal article" date="2009" name="Nature">
        <title>The Sorghum bicolor genome and the diversification of grasses.</title>
        <authorList>
            <person name="Paterson A.H."/>
            <person name="Bowers J.E."/>
            <person name="Bruggmann R."/>
            <person name="Dubchak I."/>
            <person name="Grimwood J."/>
            <person name="Gundlach H."/>
            <person name="Haberer G."/>
            <person name="Hellsten U."/>
            <person name="Mitros T."/>
            <person name="Poliakov A."/>
            <person name="Schmutz J."/>
            <person name="Spannagl M."/>
            <person name="Tang H."/>
            <person name="Wang X."/>
            <person name="Wicker T."/>
            <person name="Bharti A.K."/>
            <person name="Chapman J."/>
            <person name="Feltus F.A."/>
            <person name="Gowik U."/>
            <person name="Grigoriev I.V."/>
            <person name="Lyons E."/>
            <person name="Maher C.A."/>
            <person name="Martis M."/>
            <person name="Narechania A."/>
            <person name="Otillar R.P."/>
            <person name="Penning B.W."/>
            <person name="Salamov A.A."/>
            <person name="Wang Y."/>
            <person name="Zhang L."/>
            <person name="Carpita N.C."/>
            <person name="Freeling M."/>
            <person name="Gingle A.R."/>
            <person name="Hash C.T."/>
            <person name="Keller B."/>
            <person name="Klein P."/>
            <person name="Kresovich S."/>
            <person name="McCann M.C."/>
            <person name="Ming R."/>
            <person name="Peterson D.G."/>
            <person name="Mehboob-ur-Rahman"/>
            <person name="Ware D."/>
            <person name="Westhoff P."/>
            <person name="Mayer K.F."/>
            <person name="Messing J."/>
            <person name="Rokhsar D.S."/>
        </authorList>
    </citation>
    <scope>NUCLEOTIDE SEQUENCE [LARGE SCALE GENOMIC DNA]</scope>
    <source>
        <strain evidence="2">cv. BTx623</strain>
    </source>
</reference>
<accession>A0A1B6P8W1</accession>
<dbReference type="InParanoid" id="A0A1B6P8W1"/>
<dbReference type="Proteomes" id="UP000000768">
    <property type="component" value="Chromosome 9"/>
</dbReference>
<organism evidence="1 2">
    <name type="scientific">Sorghum bicolor</name>
    <name type="common">Sorghum</name>
    <name type="synonym">Sorghum vulgare</name>
    <dbReference type="NCBI Taxonomy" id="4558"/>
    <lineage>
        <taxon>Eukaryota</taxon>
        <taxon>Viridiplantae</taxon>
        <taxon>Streptophyta</taxon>
        <taxon>Embryophyta</taxon>
        <taxon>Tracheophyta</taxon>
        <taxon>Spermatophyta</taxon>
        <taxon>Magnoliopsida</taxon>
        <taxon>Liliopsida</taxon>
        <taxon>Poales</taxon>
        <taxon>Poaceae</taxon>
        <taxon>PACMAD clade</taxon>
        <taxon>Panicoideae</taxon>
        <taxon>Andropogonodae</taxon>
        <taxon>Andropogoneae</taxon>
        <taxon>Sorghinae</taxon>
        <taxon>Sorghum</taxon>
    </lineage>
</organism>
<protein>
    <submittedName>
        <fullName evidence="1">Uncharacterized protein</fullName>
    </submittedName>
</protein>
<evidence type="ECO:0000313" key="2">
    <source>
        <dbReference type="Proteomes" id="UP000000768"/>
    </source>
</evidence>
<dbReference type="EMBL" id="CM000768">
    <property type="protein sequence ID" value="KXG21955.1"/>
    <property type="molecule type" value="Genomic_DNA"/>
</dbReference>
<dbReference type="AlphaFoldDB" id="A0A1B6P8W1"/>
<reference evidence="2" key="2">
    <citation type="journal article" date="2018" name="Plant J.">
        <title>The Sorghum bicolor reference genome: improved assembly, gene annotations, a transcriptome atlas, and signatures of genome organization.</title>
        <authorList>
            <person name="McCormick R.F."/>
            <person name="Truong S.K."/>
            <person name="Sreedasyam A."/>
            <person name="Jenkins J."/>
            <person name="Shu S."/>
            <person name="Sims D."/>
            <person name="Kennedy M."/>
            <person name="Amirebrahimi M."/>
            <person name="Weers B.D."/>
            <person name="McKinley B."/>
            <person name="Mattison A."/>
            <person name="Morishige D.T."/>
            <person name="Grimwood J."/>
            <person name="Schmutz J."/>
            <person name="Mullet J.E."/>
        </authorList>
    </citation>
    <scope>NUCLEOTIDE SEQUENCE [LARGE SCALE GENOMIC DNA]</scope>
    <source>
        <strain evidence="2">cv. BTx623</strain>
    </source>
</reference>
<dbReference type="Gramene" id="KXG21955">
    <property type="protein sequence ID" value="KXG21955"/>
    <property type="gene ID" value="SORBI_3009G132200"/>
</dbReference>
<name>A0A1B6P8W1_SORBI</name>
<keyword evidence="2" id="KW-1185">Reference proteome</keyword>
<proteinExistence type="predicted"/>
<sequence length="98" mass="11435">MFSFFSLHFHLSMPNFLHLHDFQFHLLNTRFALQMASSQQFEGHAPFKDLTNTNSLCKLDKLLVTLEFNTLQLHTCFCFSLLGGFTNRKLEDECNGEM</sequence>